<dbReference type="Pfam" id="PF01380">
    <property type="entry name" value="SIS"/>
    <property type="match status" value="2"/>
</dbReference>
<dbReference type="InterPro" id="IPR035490">
    <property type="entry name" value="GlmS/FrlB_SIS"/>
</dbReference>
<dbReference type="NCBIfam" id="TIGR01135">
    <property type="entry name" value="glmS"/>
    <property type="match status" value="1"/>
</dbReference>
<evidence type="ECO:0000256" key="8">
    <source>
        <dbReference type="ARBA" id="ARBA00022737"/>
    </source>
</evidence>
<evidence type="ECO:0000259" key="12">
    <source>
        <dbReference type="PROSITE" id="PS51278"/>
    </source>
</evidence>
<dbReference type="PANTHER" id="PTHR10937:SF0">
    <property type="entry name" value="GLUTAMINE--FRUCTOSE-6-PHOSPHATE TRANSAMINASE (ISOMERIZING)"/>
    <property type="match status" value="1"/>
</dbReference>
<evidence type="ECO:0000313" key="14">
    <source>
        <dbReference type="EMBL" id="KUO40783.1"/>
    </source>
</evidence>
<dbReference type="PANTHER" id="PTHR10937">
    <property type="entry name" value="GLUCOSAMINE--FRUCTOSE-6-PHOSPHATE AMINOTRANSFERASE, ISOMERIZING"/>
    <property type="match status" value="1"/>
</dbReference>
<dbReference type="InterPro" id="IPR029055">
    <property type="entry name" value="Ntn_hydrolases_N"/>
</dbReference>
<dbReference type="CDD" id="cd00714">
    <property type="entry name" value="GFAT"/>
    <property type="match status" value="1"/>
</dbReference>
<dbReference type="EC" id="2.6.1.16" evidence="3 11"/>
<dbReference type="GO" id="GO:0005737">
    <property type="term" value="C:cytoplasm"/>
    <property type="evidence" value="ECO:0007669"/>
    <property type="project" value="UniProtKB-SubCell"/>
</dbReference>
<dbReference type="SUPFAM" id="SSF56235">
    <property type="entry name" value="N-terminal nucleophile aminohydrolases (Ntn hydrolases)"/>
    <property type="match status" value="1"/>
</dbReference>
<feature type="domain" description="Glutamine amidotransferase type-2" evidence="12">
    <location>
        <begin position="2"/>
        <end position="218"/>
    </location>
</feature>
<comment type="caution">
    <text evidence="14">The sequence shown here is derived from an EMBL/GenBank/DDBJ whole genome shotgun (WGS) entry which is preliminary data.</text>
</comment>
<dbReference type="STRING" id="1776334.APZ16_02705"/>
<dbReference type="InterPro" id="IPR047084">
    <property type="entry name" value="GFAT_N"/>
</dbReference>
<evidence type="ECO:0000256" key="4">
    <source>
        <dbReference type="ARBA" id="ARBA00016090"/>
    </source>
</evidence>
<keyword evidence="7 11" id="KW-0808">Transferase</keyword>
<evidence type="ECO:0000256" key="7">
    <source>
        <dbReference type="ARBA" id="ARBA00022679"/>
    </source>
</evidence>
<dbReference type="PROSITE" id="PS51278">
    <property type="entry name" value="GATASE_TYPE_2"/>
    <property type="match status" value="1"/>
</dbReference>
<dbReference type="SUPFAM" id="SSF53697">
    <property type="entry name" value="SIS domain"/>
    <property type="match status" value="1"/>
</dbReference>
<organism evidence="14 15">
    <name type="scientific">Hadarchaeum yellowstonense</name>
    <dbReference type="NCBI Taxonomy" id="1776334"/>
    <lineage>
        <taxon>Archaea</taxon>
        <taxon>Methanobacteriati</taxon>
        <taxon>Candidatus Hadarchaeota</taxon>
        <taxon>Candidatus Hadarchaeia</taxon>
        <taxon>Candidatus Hadarchaeales</taxon>
        <taxon>Candidatus Hadarchaeaceae</taxon>
        <taxon>Candidatus Hadarchaeum</taxon>
    </lineage>
</organism>
<feature type="active site" description="Nucleophile; for GATase activity" evidence="11">
    <location>
        <position position="2"/>
    </location>
</feature>
<comment type="subcellular location">
    <subcellularLocation>
        <location evidence="2 11">Cytoplasm</location>
    </subcellularLocation>
</comment>
<dbReference type="Gene3D" id="3.40.50.10490">
    <property type="entry name" value="Glucose-6-phosphate isomerase like protein, domain 1"/>
    <property type="match status" value="2"/>
</dbReference>
<evidence type="ECO:0000256" key="2">
    <source>
        <dbReference type="ARBA" id="ARBA00004496"/>
    </source>
</evidence>
<dbReference type="FunFam" id="3.40.50.10490:FF:000001">
    <property type="entry name" value="Glutamine--fructose-6-phosphate aminotransferase [isomerizing]"/>
    <property type="match status" value="1"/>
</dbReference>
<dbReference type="Proteomes" id="UP000074294">
    <property type="component" value="Unassembled WGS sequence"/>
</dbReference>
<protein>
    <recommendedName>
        <fullName evidence="4 11">Glutamine--fructose-6-phosphate aminotransferase [isomerizing]</fullName>
        <ecNumber evidence="3 11">2.6.1.16</ecNumber>
    </recommendedName>
    <alternativeName>
        <fullName evidence="11">D-fructose-6-phosphate amidotransferase</fullName>
    </alternativeName>
    <alternativeName>
        <fullName evidence="11">GFAT</fullName>
    </alternativeName>
    <alternativeName>
        <fullName evidence="11">Glucosamine-6-phosphate synthase</fullName>
    </alternativeName>
    <alternativeName>
        <fullName evidence="11">Hexosephosphate aminotransferase</fullName>
    </alternativeName>
    <alternativeName>
        <fullName evidence="11">L-glutamine--D-fructose-6-phosphate amidotransferase</fullName>
    </alternativeName>
</protein>
<comment type="catalytic activity">
    <reaction evidence="1 11">
        <text>D-fructose 6-phosphate + L-glutamine = D-glucosamine 6-phosphate + L-glutamate</text>
        <dbReference type="Rhea" id="RHEA:13237"/>
        <dbReference type="ChEBI" id="CHEBI:29985"/>
        <dbReference type="ChEBI" id="CHEBI:58359"/>
        <dbReference type="ChEBI" id="CHEBI:58725"/>
        <dbReference type="ChEBI" id="CHEBI:61527"/>
        <dbReference type="EC" id="2.6.1.16"/>
    </reaction>
</comment>
<evidence type="ECO:0000256" key="11">
    <source>
        <dbReference type="HAMAP-Rule" id="MF_00164"/>
    </source>
</evidence>
<comment type="function">
    <text evidence="10 11">Catalyzes the first step in hexosamine metabolism, converting fructose-6P into glucosamine-6P using glutamine as a nitrogen source.</text>
</comment>
<evidence type="ECO:0000256" key="6">
    <source>
        <dbReference type="ARBA" id="ARBA00022576"/>
    </source>
</evidence>
<dbReference type="AlphaFoldDB" id="A0A147JWB5"/>
<dbReference type="InterPro" id="IPR005855">
    <property type="entry name" value="GFAT"/>
</dbReference>
<evidence type="ECO:0000256" key="9">
    <source>
        <dbReference type="ARBA" id="ARBA00022962"/>
    </source>
</evidence>
<keyword evidence="6 11" id="KW-0032">Aminotransferase</keyword>
<keyword evidence="9" id="KW-0315">Glutamine amidotransferase</keyword>
<dbReference type="InterPro" id="IPR017932">
    <property type="entry name" value="GATase_2_dom"/>
</dbReference>
<sequence length="600" mass="65214">MCGIVGYVGSRPAAPILLEALKRLEYRGYDSAGMATVSRKLFVKKDRGRIADIDRRLKLAEMPGNLGVGHTRWATHGEPSRVNAHPHLDNSGKIAVVHNGIIENYFELKKFLQGHGYRFTSQTDTEVIPNLIHHFLKRSGDLEGSVRQAAKRLRGSFALAVISEEEPGKIIAVRQDSPLIIGLGEGEVFLASDIPAILQHTNRMLVLENGEMAVLTPDDVSIKKFGSGATVKREPMLVQWTAEMAEKEGYPHFTLKEIFQQPDAVRDTLRVPPEELKRLARFLLRAKRVYLIACGTSYHAALVAKYALAKLAGFPVEVVISSEFGEIGNMDEGTAVLAITQSGETADTLKAVEAARAAGARVACLTNVVGSSITRMSDLVCYTYAGPEVSVVATKTFAAQVAYLLRLAVQLAEARGRSGPRSKRLAAGLGSMPEIMRKVLVEVEPRVKSLARGFLSAEHIYLIGRGVGYPLVLEGALKIKEITYIHSEGMPAGELKHGTLALIERGTPVIAVVTPGGMRMKMVSNVEEVKARGAQVTAIADNGKDLEGHVDELISIPHTEELLSPLLFIIPLQLLAYHITVGRGQDPDRPRSLAKSVTVE</sequence>
<dbReference type="GO" id="GO:0005975">
    <property type="term" value="P:carbohydrate metabolic process"/>
    <property type="evidence" value="ECO:0007669"/>
    <property type="project" value="UniProtKB-UniRule"/>
</dbReference>
<dbReference type="InterPro" id="IPR001347">
    <property type="entry name" value="SIS_dom"/>
</dbReference>
<feature type="active site" description="For Fru-6P isomerization activity" evidence="11">
    <location>
        <position position="595"/>
    </location>
</feature>
<dbReference type="Pfam" id="PF13522">
    <property type="entry name" value="GATase_6"/>
    <property type="match status" value="1"/>
</dbReference>
<dbReference type="FunFam" id="3.60.20.10:FF:000006">
    <property type="entry name" value="Glutamine--fructose-6-phosphate aminotransferase [isomerizing]"/>
    <property type="match status" value="1"/>
</dbReference>
<feature type="initiator methionine" description="Removed" evidence="11">
    <location>
        <position position="1"/>
    </location>
</feature>
<dbReference type="PROSITE" id="PS51464">
    <property type="entry name" value="SIS"/>
    <property type="match status" value="2"/>
</dbReference>
<dbReference type="InterPro" id="IPR035466">
    <property type="entry name" value="GlmS/AgaS_SIS"/>
</dbReference>
<name>A0A147JWB5_HADYE</name>
<dbReference type="Gene3D" id="3.60.20.10">
    <property type="entry name" value="Glutamine Phosphoribosylpyrophosphate, subunit 1, domain 1"/>
    <property type="match status" value="1"/>
</dbReference>
<dbReference type="GO" id="GO:0006002">
    <property type="term" value="P:fructose 6-phosphate metabolic process"/>
    <property type="evidence" value="ECO:0007669"/>
    <property type="project" value="TreeGrafter"/>
</dbReference>
<dbReference type="CDD" id="cd05008">
    <property type="entry name" value="SIS_GlmS_GlmD_1"/>
    <property type="match status" value="1"/>
</dbReference>
<dbReference type="CDD" id="cd05009">
    <property type="entry name" value="SIS_GlmS_GlmD_2"/>
    <property type="match status" value="1"/>
</dbReference>
<dbReference type="GO" id="GO:0006047">
    <property type="term" value="P:UDP-N-acetylglucosamine metabolic process"/>
    <property type="evidence" value="ECO:0007669"/>
    <property type="project" value="TreeGrafter"/>
</dbReference>
<feature type="domain" description="SIS" evidence="13">
    <location>
        <begin position="279"/>
        <end position="417"/>
    </location>
</feature>
<evidence type="ECO:0000313" key="15">
    <source>
        <dbReference type="Proteomes" id="UP000074294"/>
    </source>
</evidence>
<dbReference type="InterPro" id="IPR046348">
    <property type="entry name" value="SIS_dom_sf"/>
</dbReference>
<keyword evidence="8" id="KW-0677">Repeat</keyword>
<evidence type="ECO:0000256" key="5">
    <source>
        <dbReference type="ARBA" id="ARBA00022490"/>
    </source>
</evidence>
<accession>A0A147JWB5</accession>
<feature type="domain" description="SIS" evidence="13">
    <location>
        <begin position="450"/>
        <end position="590"/>
    </location>
</feature>
<gene>
    <name evidence="11" type="primary">glmS</name>
    <name evidence="14" type="ORF">APZ16_02705</name>
</gene>
<keyword evidence="5 11" id="KW-0963">Cytoplasm</keyword>
<proteinExistence type="inferred from homology"/>
<dbReference type="GO" id="GO:0004360">
    <property type="term" value="F:glutamine-fructose-6-phosphate transaminase (isomerizing) activity"/>
    <property type="evidence" value="ECO:0007669"/>
    <property type="project" value="UniProtKB-UniRule"/>
</dbReference>
<evidence type="ECO:0000256" key="10">
    <source>
        <dbReference type="ARBA" id="ARBA00055466"/>
    </source>
</evidence>
<reference evidence="14 15" key="1">
    <citation type="journal article" date="2016" name="Nat. Microbiol.">
        <title>Genomic inference of the metabolism of cosmopolitan subsurface Archaea, Hadesarchaea.</title>
        <authorList>
            <person name="Baker B.J."/>
            <person name="Saw J.H."/>
            <person name="Lind A.E."/>
            <person name="Lazar C.S."/>
            <person name="Hinrichs K.-U."/>
            <person name="Teske A.P."/>
            <person name="Ettema T.J."/>
        </authorList>
    </citation>
    <scope>NUCLEOTIDE SEQUENCE [LARGE SCALE GENOMIC DNA]</scope>
</reference>
<dbReference type="GO" id="GO:0006487">
    <property type="term" value="P:protein N-linked glycosylation"/>
    <property type="evidence" value="ECO:0007669"/>
    <property type="project" value="TreeGrafter"/>
</dbReference>
<evidence type="ECO:0000259" key="13">
    <source>
        <dbReference type="PROSITE" id="PS51464"/>
    </source>
</evidence>
<dbReference type="EMBL" id="LQMQ01000035">
    <property type="protein sequence ID" value="KUO40783.1"/>
    <property type="molecule type" value="Genomic_DNA"/>
</dbReference>
<comment type="subunit">
    <text evidence="11">Homodimer.</text>
</comment>
<dbReference type="GO" id="GO:0097367">
    <property type="term" value="F:carbohydrate derivative binding"/>
    <property type="evidence" value="ECO:0007669"/>
    <property type="project" value="InterPro"/>
</dbReference>
<dbReference type="FunFam" id="3.40.50.10490:FF:000022">
    <property type="entry name" value="Glutamine--fructose-6-phosphate aminotransferase [isomerizing]"/>
    <property type="match status" value="1"/>
</dbReference>
<evidence type="ECO:0000256" key="1">
    <source>
        <dbReference type="ARBA" id="ARBA00001031"/>
    </source>
</evidence>
<evidence type="ECO:0000256" key="3">
    <source>
        <dbReference type="ARBA" id="ARBA00012916"/>
    </source>
</evidence>
<dbReference type="HAMAP" id="MF_00164">
    <property type="entry name" value="GlmS"/>
    <property type="match status" value="1"/>
</dbReference>
<dbReference type="NCBIfam" id="NF001484">
    <property type="entry name" value="PRK00331.1"/>
    <property type="match status" value="1"/>
</dbReference>